<keyword evidence="7" id="KW-1185">Reference proteome</keyword>
<dbReference type="PANTHER" id="PTHR33337">
    <property type="entry name" value="GFA DOMAIN-CONTAINING PROTEIN"/>
    <property type="match status" value="1"/>
</dbReference>
<evidence type="ECO:0000313" key="7">
    <source>
        <dbReference type="Proteomes" id="UP000732399"/>
    </source>
</evidence>
<proteinExistence type="inferred from homology"/>
<dbReference type="Proteomes" id="UP000732399">
    <property type="component" value="Unassembled WGS sequence"/>
</dbReference>
<sequence length="122" mass="13043">MSIAVAGEPLGIGICHCLDCQRRTGSVFAALATFAAPWTVEGAASEYRRTGDAGATFTFRFCPRCGTNLFHTEDGVAGTVSVAVGGFADPGFAPPEISVYHSRRHHWVTLPDTVIRCDRDPD</sequence>
<evidence type="ECO:0000256" key="4">
    <source>
        <dbReference type="ARBA" id="ARBA00023239"/>
    </source>
</evidence>
<comment type="similarity">
    <text evidence="1">Belongs to the Gfa family.</text>
</comment>
<feature type="domain" description="CENP-V/GFA" evidence="5">
    <location>
        <begin position="1"/>
        <end position="101"/>
    </location>
</feature>
<evidence type="ECO:0000256" key="3">
    <source>
        <dbReference type="ARBA" id="ARBA00022833"/>
    </source>
</evidence>
<name>A0ABX1CMW5_9SPHN</name>
<keyword evidence="2" id="KW-0479">Metal-binding</keyword>
<dbReference type="EMBL" id="JAAVJH010000001">
    <property type="protein sequence ID" value="NJR77012.1"/>
    <property type="molecule type" value="Genomic_DNA"/>
</dbReference>
<accession>A0ABX1CMW5</accession>
<dbReference type="SUPFAM" id="SSF51316">
    <property type="entry name" value="Mss4-like"/>
    <property type="match status" value="1"/>
</dbReference>
<comment type="caution">
    <text evidence="6">The sequence shown here is derived from an EMBL/GenBank/DDBJ whole genome shotgun (WGS) entry which is preliminary data.</text>
</comment>
<evidence type="ECO:0000259" key="5">
    <source>
        <dbReference type="PROSITE" id="PS51891"/>
    </source>
</evidence>
<evidence type="ECO:0000256" key="1">
    <source>
        <dbReference type="ARBA" id="ARBA00005495"/>
    </source>
</evidence>
<dbReference type="Gene3D" id="3.90.1590.10">
    <property type="entry name" value="glutathione-dependent formaldehyde- activating enzyme (gfa)"/>
    <property type="match status" value="1"/>
</dbReference>
<dbReference type="PROSITE" id="PS51891">
    <property type="entry name" value="CENP_V_GFA"/>
    <property type="match status" value="1"/>
</dbReference>
<dbReference type="PANTHER" id="PTHR33337:SF40">
    <property type="entry name" value="CENP-V_GFA DOMAIN-CONTAINING PROTEIN-RELATED"/>
    <property type="match status" value="1"/>
</dbReference>
<dbReference type="InterPro" id="IPR006913">
    <property type="entry name" value="CENP-V/GFA"/>
</dbReference>
<evidence type="ECO:0000256" key="2">
    <source>
        <dbReference type="ARBA" id="ARBA00022723"/>
    </source>
</evidence>
<dbReference type="InterPro" id="IPR011057">
    <property type="entry name" value="Mss4-like_sf"/>
</dbReference>
<keyword evidence="3" id="KW-0862">Zinc</keyword>
<dbReference type="Pfam" id="PF04828">
    <property type="entry name" value="GFA"/>
    <property type="match status" value="1"/>
</dbReference>
<protein>
    <submittedName>
        <fullName evidence="6">GFA family protein</fullName>
    </submittedName>
</protein>
<organism evidence="6 7">
    <name type="scientific">Sphingomonas corticis</name>
    <dbReference type="NCBI Taxonomy" id="2722791"/>
    <lineage>
        <taxon>Bacteria</taxon>
        <taxon>Pseudomonadati</taxon>
        <taxon>Pseudomonadota</taxon>
        <taxon>Alphaproteobacteria</taxon>
        <taxon>Sphingomonadales</taxon>
        <taxon>Sphingomonadaceae</taxon>
        <taxon>Sphingomonas</taxon>
    </lineage>
</organism>
<evidence type="ECO:0000313" key="6">
    <source>
        <dbReference type="EMBL" id="NJR77012.1"/>
    </source>
</evidence>
<keyword evidence="4" id="KW-0456">Lyase</keyword>
<gene>
    <name evidence="6" type="ORF">HBH26_00090</name>
</gene>
<reference evidence="6 7" key="1">
    <citation type="submission" date="2020-03" db="EMBL/GenBank/DDBJ databases">
        <authorList>
            <person name="Wang L."/>
            <person name="He N."/>
            <person name="Li Y."/>
            <person name="Fang Y."/>
            <person name="Zhang F."/>
        </authorList>
    </citation>
    <scope>NUCLEOTIDE SEQUENCE [LARGE SCALE GENOMIC DNA]</scope>
    <source>
        <strain evidence="6 7">36D10-4-7</strain>
    </source>
</reference>